<organism evidence="1 2">
    <name type="scientific">Exidia glandulosa HHB12029</name>
    <dbReference type="NCBI Taxonomy" id="1314781"/>
    <lineage>
        <taxon>Eukaryota</taxon>
        <taxon>Fungi</taxon>
        <taxon>Dikarya</taxon>
        <taxon>Basidiomycota</taxon>
        <taxon>Agaricomycotina</taxon>
        <taxon>Agaricomycetes</taxon>
        <taxon>Auriculariales</taxon>
        <taxon>Exidiaceae</taxon>
        <taxon>Exidia</taxon>
    </lineage>
</organism>
<dbReference type="STRING" id="1314781.A0A165ETL1"/>
<dbReference type="AlphaFoldDB" id="A0A165ETL1"/>
<dbReference type="OrthoDB" id="3344688at2759"/>
<proteinExistence type="predicted"/>
<dbReference type="InParanoid" id="A0A165ETL1"/>
<name>A0A165ETL1_EXIGL</name>
<evidence type="ECO:0000313" key="1">
    <source>
        <dbReference type="EMBL" id="KZV87655.1"/>
    </source>
</evidence>
<sequence>FIRDDLVASGQVSVRYVSTHDQVADIMTKALSREKHQKFMRAMGLRASPSGSVK</sequence>
<accession>A0A165ETL1</accession>
<feature type="non-terminal residue" evidence="1">
    <location>
        <position position="1"/>
    </location>
</feature>
<reference evidence="1 2" key="1">
    <citation type="journal article" date="2016" name="Mol. Biol. Evol.">
        <title>Comparative Genomics of Early-Diverging Mushroom-Forming Fungi Provides Insights into the Origins of Lignocellulose Decay Capabilities.</title>
        <authorList>
            <person name="Nagy L.G."/>
            <person name="Riley R."/>
            <person name="Tritt A."/>
            <person name="Adam C."/>
            <person name="Daum C."/>
            <person name="Floudas D."/>
            <person name="Sun H."/>
            <person name="Yadav J.S."/>
            <person name="Pangilinan J."/>
            <person name="Larsson K.H."/>
            <person name="Matsuura K."/>
            <person name="Barry K."/>
            <person name="Labutti K."/>
            <person name="Kuo R."/>
            <person name="Ohm R.A."/>
            <person name="Bhattacharya S.S."/>
            <person name="Shirouzu T."/>
            <person name="Yoshinaga Y."/>
            <person name="Martin F.M."/>
            <person name="Grigoriev I.V."/>
            <person name="Hibbett D.S."/>
        </authorList>
    </citation>
    <scope>NUCLEOTIDE SEQUENCE [LARGE SCALE GENOMIC DNA]</scope>
    <source>
        <strain evidence="1 2">HHB12029</strain>
    </source>
</reference>
<dbReference type="Proteomes" id="UP000077266">
    <property type="component" value="Unassembled WGS sequence"/>
</dbReference>
<feature type="non-terminal residue" evidence="1">
    <location>
        <position position="54"/>
    </location>
</feature>
<protein>
    <submittedName>
        <fullName evidence="1">Uncharacterized protein</fullName>
    </submittedName>
</protein>
<evidence type="ECO:0000313" key="2">
    <source>
        <dbReference type="Proteomes" id="UP000077266"/>
    </source>
</evidence>
<keyword evidence="2" id="KW-1185">Reference proteome</keyword>
<gene>
    <name evidence="1" type="ORF">EXIGLDRAFT_578125</name>
</gene>
<dbReference type="EMBL" id="KV426119">
    <property type="protein sequence ID" value="KZV87655.1"/>
    <property type="molecule type" value="Genomic_DNA"/>
</dbReference>